<sequence>MLLIRHALFRAEALGFRHEAAHGYSASCFAIASLSIKAVSSVAQKRLPNNQRNAHRRVESYKTDFHPANDMRTRLLHGGCLTVAPRCAQLVAPFPRKACYSTAIDHVHSQSAGEGSTASHAPSPPQRTLHKHEPPTARSLTAVKTFVVRHRRQMRGDFSVCSRSD</sequence>
<proteinExistence type="predicted"/>
<organism evidence="2">
    <name type="scientific">Trypanosoma vivax (strain Y486)</name>
    <dbReference type="NCBI Taxonomy" id="1055687"/>
    <lineage>
        <taxon>Eukaryota</taxon>
        <taxon>Discoba</taxon>
        <taxon>Euglenozoa</taxon>
        <taxon>Kinetoplastea</taxon>
        <taxon>Metakinetoplastina</taxon>
        <taxon>Trypanosomatida</taxon>
        <taxon>Trypanosomatidae</taxon>
        <taxon>Trypanosoma</taxon>
        <taxon>Duttonella</taxon>
    </lineage>
</organism>
<feature type="compositionally biased region" description="Polar residues" evidence="1">
    <location>
        <begin position="110"/>
        <end position="120"/>
    </location>
</feature>
<protein>
    <submittedName>
        <fullName evidence="2">Uncharacterized protein</fullName>
    </submittedName>
</protein>
<dbReference type="AlphaFoldDB" id="G0UCM1"/>
<evidence type="ECO:0000313" key="2">
    <source>
        <dbReference type="EMBL" id="CCC53581.1"/>
    </source>
</evidence>
<reference evidence="2" key="1">
    <citation type="journal article" date="2012" name="Proc. Natl. Acad. Sci. U.S.A.">
        <title>Antigenic diversity is generated by distinct evolutionary mechanisms in African trypanosome species.</title>
        <authorList>
            <person name="Jackson A.P."/>
            <person name="Berry A."/>
            <person name="Aslett M."/>
            <person name="Allison H.C."/>
            <person name="Burton P."/>
            <person name="Vavrova-Anderson J."/>
            <person name="Brown R."/>
            <person name="Browne H."/>
            <person name="Corton N."/>
            <person name="Hauser H."/>
            <person name="Gamble J."/>
            <person name="Gilderthorp R."/>
            <person name="Marcello L."/>
            <person name="McQuillan J."/>
            <person name="Otto T.D."/>
            <person name="Quail M.A."/>
            <person name="Sanders M.J."/>
            <person name="van Tonder A."/>
            <person name="Ginger M.L."/>
            <person name="Field M.C."/>
            <person name="Barry J.D."/>
            <person name="Hertz-Fowler C."/>
            <person name="Berriman M."/>
        </authorList>
    </citation>
    <scope>NUCLEOTIDE SEQUENCE</scope>
    <source>
        <strain evidence="2">Y486</strain>
    </source>
</reference>
<gene>
    <name evidence="2" type="ORF">TVY486_1110650</name>
</gene>
<dbReference type="EMBL" id="HE573027">
    <property type="protein sequence ID" value="CCC53581.1"/>
    <property type="molecule type" value="Genomic_DNA"/>
</dbReference>
<name>G0UCM1_TRYVY</name>
<accession>G0UCM1</accession>
<feature type="region of interest" description="Disordered" evidence="1">
    <location>
        <begin position="110"/>
        <end position="140"/>
    </location>
</feature>
<dbReference type="VEuPathDB" id="TriTrypDB:TvY486_1110650"/>
<evidence type="ECO:0000256" key="1">
    <source>
        <dbReference type="SAM" id="MobiDB-lite"/>
    </source>
</evidence>